<dbReference type="eggNOG" id="ENOG5032EZM">
    <property type="taxonomic scope" value="Bacteria"/>
</dbReference>
<dbReference type="STRING" id="208439.AJAP_09260"/>
<evidence type="ECO:0000313" key="7">
    <source>
        <dbReference type="EMBL" id="AIG74751.1"/>
    </source>
</evidence>
<comment type="subcellular location">
    <subcellularLocation>
        <location evidence="1">Endomembrane system</location>
        <topology evidence="1">Multi-pass membrane protein</topology>
    </subcellularLocation>
</comment>
<dbReference type="InterPro" id="IPR003807">
    <property type="entry name" value="DUF202"/>
</dbReference>
<sequence>MSPADHGAQAERTGLAWRRTALAATACTLLLLHTAARRGWGTAVIPVAFAGAMVITLAAVGAIRERALRRPETPKPLNPILAVTTSALVVATAAALIAVR</sequence>
<evidence type="ECO:0000256" key="4">
    <source>
        <dbReference type="ARBA" id="ARBA00023136"/>
    </source>
</evidence>
<keyword evidence="8" id="KW-1185">Reference proteome</keyword>
<dbReference type="EMBL" id="CP008953">
    <property type="protein sequence ID" value="AIG74751.1"/>
    <property type="molecule type" value="Genomic_DNA"/>
</dbReference>
<evidence type="ECO:0000256" key="3">
    <source>
        <dbReference type="ARBA" id="ARBA00022989"/>
    </source>
</evidence>
<reference evidence="7 8" key="1">
    <citation type="journal article" date="2014" name="J. Biotechnol.">
        <title>Complete genome sequence of the actinobacterium Amycolatopsis japonica MG417-CF17(T) (=DSM 44213T) producing (S,S)-N,N'-ethylenediaminedisuccinic acid.</title>
        <authorList>
            <person name="Stegmann E."/>
            <person name="Albersmeier A."/>
            <person name="Spohn M."/>
            <person name="Gert H."/>
            <person name="Weber T."/>
            <person name="Wohlleben W."/>
            <person name="Kalinowski J."/>
            <person name="Ruckert C."/>
        </authorList>
    </citation>
    <scope>NUCLEOTIDE SEQUENCE [LARGE SCALE GENOMIC DNA]</scope>
    <source>
        <strain evidence="8">MG417-CF17 (DSM 44213)</strain>
    </source>
</reference>
<evidence type="ECO:0000259" key="6">
    <source>
        <dbReference type="Pfam" id="PF02656"/>
    </source>
</evidence>
<accession>A0A075UQX3</accession>
<feature type="transmembrane region" description="Helical" evidence="5">
    <location>
        <begin position="80"/>
        <end position="99"/>
    </location>
</feature>
<keyword evidence="2 5" id="KW-0812">Transmembrane</keyword>
<organism evidence="7 8">
    <name type="scientific">Amycolatopsis japonica</name>
    <dbReference type="NCBI Taxonomy" id="208439"/>
    <lineage>
        <taxon>Bacteria</taxon>
        <taxon>Bacillati</taxon>
        <taxon>Actinomycetota</taxon>
        <taxon>Actinomycetes</taxon>
        <taxon>Pseudonocardiales</taxon>
        <taxon>Pseudonocardiaceae</taxon>
        <taxon>Amycolatopsis</taxon>
        <taxon>Amycolatopsis japonica group</taxon>
    </lineage>
</organism>
<evidence type="ECO:0000313" key="8">
    <source>
        <dbReference type="Proteomes" id="UP000028492"/>
    </source>
</evidence>
<dbReference type="Pfam" id="PF02656">
    <property type="entry name" value="DUF202"/>
    <property type="match status" value="1"/>
</dbReference>
<keyword evidence="3 5" id="KW-1133">Transmembrane helix</keyword>
<evidence type="ECO:0000256" key="1">
    <source>
        <dbReference type="ARBA" id="ARBA00004127"/>
    </source>
</evidence>
<name>A0A075UQX3_9PSEU</name>
<dbReference type="RefSeq" id="WP_073849132.1">
    <property type="nucleotide sequence ID" value="NZ_CP008953.1"/>
</dbReference>
<evidence type="ECO:0000256" key="5">
    <source>
        <dbReference type="SAM" id="Phobius"/>
    </source>
</evidence>
<feature type="domain" description="DUF202" evidence="6">
    <location>
        <begin position="6"/>
        <end position="62"/>
    </location>
</feature>
<proteinExistence type="predicted"/>
<protein>
    <recommendedName>
        <fullName evidence="6">DUF202 domain-containing protein</fullName>
    </recommendedName>
</protein>
<feature type="transmembrane region" description="Helical" evidence="5">
    <location>
        <begin position="15"/>
        <end position="32"/>
    </location>
</feature>
<dbReference type="AlphaFoldDB" id="A0A075UQX3"/>
<dbReference type="KEGG" id="aja:AJAP_09260"/>
<evidence type="ECO:0000256" key="2">
    <source>
        <dbReference type="ARBA" id="ARBA00022692"/>
    </source>
</evidence>
<dbReference type="GO" id="GO:0012505">
    <property type="term" value="C:endomembrane system"/>
    <property type="evidence" value="ECO:0007669"/>
    <property type="project" value="UniProtKB-SubCell"/>
</dbReference>
<dbReference type="HOGENOM" id="CLU_150487_5_0_11"/>
<keyword evidence="4 5" id="KW-0472">Membrane</keyword>
<feature type="transmembrane region" description="Helical" evidence="5">
    <location>
        <begin position="39"/>
        <end position="60"/>
    </location>
</feature>
<dbReference type="Proteomes" id="UP000028492">
    <property type="component" value="Chromosome"/>
</dbReference>
<gene>
    <name evidence="7" type="ORF">AJAP_09260</name>
</gene>